<dbReference type="InterPro" id="IPR052037">
    <property type="entry name" value="LPS_export_LptA"/>
</dbReference>
<dbReference type="AlphaFoldDB" id="A0A3R8MQH2"/>
<reference evidence="7 8" key="1">
    <citation type="submission" date="2018-11" db="EMBL/GenBank/DDBJ databases">
        <title>Genome sequencing of Lautropia sp. KCOM 2505 (= ChDC F240).</title>
        <authorList>
            <person name="Kook J.-K."/>
            <person name="Park S.-N."/>
            <person name="Lim Y.K."/>
        </authorList>
    </citation>
    <scope>NUCLEOTIDE SEQUENCE [LARGE SCALE GENOMIC DNA]</scope>
    <source>
        <strain evidence="7 8">KCOM 2505</strain>
    </source>
</reference>
<dbReference type="GO" id="GO:0015920">
    <property type="term" value="P:lipopolysaccharide transport"/>
    <property type="evidence" value="ECO:0007669"/>
    <property type="project" value="UniProtKB-UniRule"/>
</dbReference>
<dbReference type="NCBIfam" id="TIGR03002">
    <property type="entry name" value="outer_YhbN_LptA"/>
    <property type="match status" value="1"/>
</dbReference>
<dbReference type="GO" id="GO:0043165">
    <property type="term" value="P:Gram-negative-bacterium-type cell outer membrane assembly"/>
    <property type="evidence" value="ECO:0007669"/>
    <property type="project" value="UniProtKB-UniRule"/>
</dbReference>
<dbReference type="Proteomes" id="UP000270261">
    <property type="component" value="Unassembled WGS sequence"/>
</dbReference>
<organism evidence="7 8">
    <name type="scientific">Lautropia dentalis</name>
    <dbReference type="NCBI Taxonomy" id="2490857"/>
    <lineage>
        <taxon>Bacteria</taxon>
        <taxon>Pseudomonadati</taxon>
        <taxon>Pseudomonadota</taxon>
        <taxon>Betaproteobacteria</taxon>
        <taxon>Burkholderiales</taxon>
        <taxon>Burkholderiaceae</taxon>
        <taxon>Lautropia</taxon>
    </lineage>
</organism>
<dbReference type="InterPro" id="IPR014340">
    <property type="entry name" value="LptA"/>
</dbReference>
<dbReference type="PANTHER" id="PTHR36504:SF1">
    <property type="entry name" value="LIPOPOLYSACCHARIDE EXPORT SYSTEM PROTEIN LPTA"/>
    <property type="match status" value="1"/>
</dbReference>
<comment type="subcellular location">
    <subcellularLocation>
        <location evidence="4">Periplasm</location>
    </subcellularLocation>
</comment>
<comment type="similarity">
    <text evidence="4">Belongs to the LptA family.</text>
</comment>
<evidence type="ECO:0000256" key="2">
    <source>
        <dbReference type="ARBA" id="ARBA00022729"/>
    </source>
</evidence>
<dbReference type="PANTHER" id="PTHR36504">
    <property type="entry name" value="LIPOPOLYSACCHARIDE EXPORT SYSTEM PROTEIN LPTA"/>
    <property type="match status" value="1"/>
</dbReference>
<dbReference type="RefSeq" id="WP_125096323.1">
    <property type="nucleotide sequence ID" value="NZ_RRUE01000002.1"/>
</dbReference>
<feature type="signal peptide" evidence="4">
    <location>
        <begin position="1"/>
        <end position="31"/>
    </location>
</feature>
<name>A0A3R8MQH2_9BURK</name>
<keyword evidence="2 4" id="KW-0732">Signal</keyword>
<dbReference type="GO" id="GO:0017089">
    <property type="term" value="F:glycolipid transfer activity"/>
    <property type="evidence" value="ECO:0007669"/>
    <property type="project" value="TreeGrafter"/>
</dbReference>
<evidence type="ECO:0000313" key="8">
    <source>
        <dbReference type="Proteomes" id="UP000270261"/>
    </source>
</evidence>
<evidence type="ECO:0000313" key="7">
    <source>
        <dbReference type="EMBL" id="RRN44129.1"/>
    </source>
</evidence>
<accession>A0A3R8MQH2</accession>
<keyword evidence="3 4" id="KW-0574">Periplasm</keyword>
<feature type="region of interest" description="Disordered" evidence="5">
    <location>
        <begin position="178"/>
        <end position="213"/>
    </location>
</feature>
<dbReference type="Gene3D" id="2.60.450.10">
    <property type="entry name" value="Lipopolysaccharide (LPS) transport protein A like domain"/>
    <property type="match status" value="1"/>
</dbReference>
<evidence type="ECO:0000259" key="6">
    <source>
        <dbReference type="Pfam" id="PF03968"/>
    </source>
</evidence>
<sequence length="213" mass="23054" precursor="true">MSAPLSLPGPSRHLPLALVLSAFLLSPAVHAEKADRDQPINIESNRADYNDATKVSTFTGNVVLTKGTIRITGDRMVLTQVGRNAQTAKVNGKLATFRQKRDGMEQYIHGMAEQIFYDTRTEKVTLTGRARLERQNCNQPVDEITGGVIVYNATTETFSVDGQQRGERPGRVRIIIQPGTGSATDTGKAATQPCAPGSPLPLAPEQRLSGSRK</sequence>
<keyword evidence="8" id="KW-1185">Reference proteome</keyword>
<dbReference type="Pfam" id="PF03968">
    <property type="entry name" value="LptD_N"/>
    <property type="match status" value="1"/>
</dbReference>
<dbReference type="GO" id="GO:0001530">
    <property type="term" value="F:lipopolysaccharide binding"/>
    <property type="evidence" value="ECO:0007669"/>
    <property type="project" value="InterPro"/>
</dbReference>
<comment type="function">
    <text evidence="4">Involved in the assembly of lipopolysaccharide (LPS). Required for the translocation of LPS from the inner membrane to the outer membrane.</text>
</comment>
<evidence type="ECO:0000256" key="4">
    <source>
        <dbReference type="HAMAP-Rule" id="MF_01914"/>
    </source>
</evidence>
<protein>
    <recommendedName>
        <fullName evidence="4">Lipopolysaccharide export system protein LptA</fullName>
    </recommendedName>
</protein>
<evidence type="ECO:0000256" key="5">
    <source>
        <dbReference type="SAM" id="MobiDB-lite"/>
    </source>
</evidence>
<gene>
    <name evidence="4 7" type="primary">lptA</name>
    <name evidence="7" type="ORF">EHV23_12210</name>
</gene>
<feature type="domain" description="Organic solvent tolerance-like N-terminal" evidence="6">
    <location>
        <begin position="41"/>
        <end position="156"/>
    </location>
</feature>
<comment type="subunit">
    <text evidence="4">Component of the lipopolysaccharide transport and assembly complex.</text>
</comment>
<dbReference type="GO" id="GO:0030288">
    <property type="term" value="C:outer membrane-bounded periplasmic space"/>
    <property type="evidence" value="ECO:0007669"/>
    <property type="project" value="TreeGrafter"/>
</dbReference>
<keyword evidence="1 4" id="KW-0813">Transport</keyword>
<dbReference type="GO" id="GO:0009279">
    <property type="term" value="C:cell outer membrane"/>
    <property type="evidence" value="ECO:0007669"/>
    <property type="project" value="TreeGrafter"/>
</dbReference>
<dbReference type="InterPro" id="IPR005653">
    <property type="entry name" value="OstA-like_N"/>
</dbReference>
<evidence type="ECO:0000256" key="1">
    <source>
        <dbReference type="ARBA" id="ARBA00022448"/>
    </source>
</evidence>
<feature type="chain" id="PRO_5018797316" description="Lipopolysaccharide export system protein LptA" evidence="4">
    <location>
        <begin position="32"/>
        <end position="213"/>
    </location>
</feature>
<dbReference type="EMBL" id="RRUE01000002">
    <property type="protein sequence ID" value="RRN44129.1"/>
    <property type="molecule type" value="Genomic_DNA"/>
</dbReference>
<proteinExistence type="inferred from homology"/>
<dbReference type="OrthoDB" id="5294855at2"/>
<evidence type="ECO:0000256" key="3">
    <source>
        <dbReference type="ARBA" id="ARBA00022764"/>
    </source>
</evidence>
<comment type="caution">
    <text evidence="7">The sequence shown here is derived from an EMBL/GenBank/DDBJ whole genome shotgun (WGS) entry which is preliminary data.</text>
</comment>
<dbReference type="HAMAP" id="MF_01914">
    <property type="entry name" value="LPS_assembly_LptA"/>
    <property type="match status" value="1"/>
</dbReference>